<sequence>MGKSRLLNNRYQWEKMLGQGGMGKVHLMTDVHTEKYVAVKECFCPPEDDVVERIKREYYFMTKIQHPHLIQGLDFFQIKDRYFIVMEYVEGITLCDFVRDHPKSISVEKQLQIMAQICDAVATLNASGIIHRDIKPENIILTPPDLKPKILDFGIAKAINGELATITKTSNIIGTPAYITPEQIDPRIENAENLDVFSLGIVFYQFLSWMPHSPFFAGQMVSTLDRIMNSELPPLFQVTKEPHKKYISQVIAWALRKNPQERIESVRELQHLISHRDEQKIRRVLTIDTSIQKQQTQVSAAVSSPQYSNFRYMRLIFWLVLNFVLIVTLLKLPTTQQNVQRIGIDYANTLIEFSKKNRPTLEFYERGMLFFKMREKDKRYRQEALQTWLRGLHSRKNKGDYRSLRLTYQIFYVGMMDTILRKTWLSRNIKKQRSKNKEIIAALEKKTDKNPVEIKMLDRCLQFAEVLQIILEFKKTQGNKLLTTQKIFGGYVSLFFALHGELPLSKKIKYLQQSLLAIPDEELVLVKLLETYSVAGFYDDAEALYDHLQQNVNSHLLSADVEMLSIFMLCGKVHKAKQILGKLVHYEIFHSHLLQLLHCQYLFLMGDYDAVRTTLRKLPESKKLSKKEGDLKASLECALDEKRLGSDDVLLQTAKLYLLKNNIALAKKYTDYVEDSLDANKSRFYGLATQRTKVDLLCTKLRLYNHELQHGQTVFSIAKFDKIVALKNIEGSTEQFLSLLAMVRFATYNNGNLQKYNDILRLHCDDYTFFNIYGQYHFQQKRYLDAIGYWENAIQEQPVFRNYLTKKQYRAWQLLKNGE</sequence>
<feature type="domain" description="Protein kinase" evidence="8">
    <location>
        <begin position="11"/>
        <end position="274"/>
    </location>
</feature>
<dbReference type="KEGG" id="uam:UABAM_00725"/>
<dbReference type="SUPFAM" id="SSF56112">
    <property type="entry name" value="Protein kinase-like (PK-like)"/>
    <property type="match status" value="1"/>
</dbReference>
<keyword evidence="10" id="KW-1185">Reference proteome</keyword>
<evidence type="ECO:0000313" key="10">
    <source>
        <dbReference type="Proteomes" id="UP000326354"/>
    </source>
</evidence>
<evidence type="ECO:0000256" key="2">
    <source>
        <dbReference type="ARBA" id="ARBA00012513"/>
    </source>
</evidence>
<evidence type="ECO:0000256" key="1">
    <source>
        <dbReference type="ARBA" id="ARBA00010886"/>
    </source>
</evidence>
<gene>
    <name evidence="9" type="ORF">UABAM_00725</name>
</gene>
<dbReference type="InterPro" id="IPR011990">
    <property type="entry name" value="TPR-like_helical_dom_sf"/>
</dbReference>
<dbReference type="RefSeq" id="WP_151966631.1">
    <property type="nucleotide sequence ID" value="NZ_AP019860.1"/>
</dbReference>
<dbReference type="PROSITE" id="PS50011">
    <property type="entry name" value="PROTEIN_KINASE_DOM"/>
    <property type="match status" value="1"/>
</dbReference>
<dbReference type="InterPro" id="IPR017441">
    <property type="entry name" value="Protein_kinase_ATP_BS"/>
</dbReference>
<dbReference type="PANTHER" id="PTHR43671">
    <property type="entry name" value="SERINE/THREONINE-PROTEIN KINASE NEK"/>
    <property type="match status" value="1"/>
</dbReference>
<accession>A0A5S9F1G7</accession>
<dbReference type="SMART" id="SM00220">
    <property type="entry name" value="S_TKc"/>
    <property type="match status" value="1"/>
</dbReference>
<protein>
    <recommendedName>
        <fullName evidence="2">non-specific serine/threonine protein kinase</fullName>
        <ecNumber evidence="2">2.7.11.1</ecNumber>
    </recommendedName>
</protein>
<dbReference type="Proteomes" id="UP000326354">
    <property type="component" value="Chromosome"/>
</dbReference>
<reference evidence="9 10" key="1">
    <citation type="submission" date="2019-08" db="EMBL/GenBank/DDBJ databases">
        <title>Complete genome sequence of Candidatus Uab amorphum.</title>
        <authorList>
            <person name="Shiratori T."/>
            <person name="Suzuki S."/>
            <person name="Kakizawa Y."/>
            <person name="Ishida K."/>
        </authorList>
    </citation>
    <scope>NUCLEOTIDE SEQUENCE [LARGE SCALE GENOMIC DNA]</scope>
    <source>
        <strain evidence="9 10">SRT547</strain>
    </source>
</reference>
<keyword evidence="5 9" id="KW-0418">Kinase</keyword>
<evidence type="ECO:0000256" key="5">
    <source>
        <dbReference type="ARBA" id="ARBA00022777"/>
    </source>
</evidence>
<dbReference type="EMBL" id="AP019860">
    <property type="protein sequence ID" value="BBM82382.1"/>
    <property type="molecule type" value="Genomic_DNA"/>
</dbReference>
<dbReference type="PANTHER" id="PTHR43671:SF13">
    <property type="entry name" value="SERINE_THREONINE-PROTEIN KINASE NEK2"/>
    <property type="match status" value="1"/>
</dbReference>
<dbReference type="OrthoDB" id="507628at2"/>
<dbReference type="PROSITE" id="PS00107">
    <property type="entry name" value="PROTEIN_KINASE_ATP"/>
    <property type="match status" value="1"/>
</dbReference>
<dbReference type="EC" id="2.7.11.1" evidence="2"/>
<organism evidence="9 10">
    <name type="scientific">Uabimicrobium amorphum</name>
    <dbReference type="NCBI Taxonomy" id="2596890"/>
    <lineage>
        <taxon>Bacteria</taxon>
        <taxon>Pseudomonadati</taxon>
        <taxon>Planctomycetota</taxon>
        <taxon>Candidatus Uabimicrobiia</taxon>
        <taxon>Candidatus Uabimicrobiales</taxon>
        <taxon>Candidatus Uabimicrobiaceae</taxon>
        <taxon>Candidatus Uabimicrobium</taxon>
    </lineage>
</organism>
<evidence type="ECO:0000256" key="3">
    <source>
        <dbReference type="ARBA" id="ARBA00022679"/>
    </source>
</evidence>
<dbReference type="InterPro" id="IPR011009">
    <property type="entry name" value="Kinase-like_dom_sf"/>
</dbReference>
<evidence type="ECO:0000259" key="8">
    <source>
        <dbReference type="PROSITE" id="PS50011"/>
    </source>
</evidence>
<dbReference type="InterPro" id="IPR008271">
    <property type="entry name" value="Ser/Thr_kinase_AS"/>
</dbReference>
<feature type="binding site" evidence="7">
    <location>
        <position position="40"/>
    </location>
    <ligand>
        <name>ATP</name>
        <dbReference type="ChEBI" id="CHEBI:30616"/>
    </ligand>
</feature>
<dbReference type="PROSITE" id="PS00108">
    <property type="entry name" value="PROTEIN_KINASE_ST"/>
    <property type="match status" value="1"/>
</dbReference>
<keyword evidence="3" id="KW-0808">Transferase</keyword>
<proteinExistence type="inferred from homology"/>
<evidence type="ECO:0000256" key="7">
    <source>
        <dbReference type="PROSITE-ProRule" id="PRU10141"/>
    </source>
</evidence>
<dbReference type="SUPFAM" id="SSF48452">
    <property type="entry name" value="TPR-like"/>
    <property type="match status" value="1"/>
</dbReference>
<dbReference type="GO" id="GO:0004674">
    <property type="term" value="F:protein serine/threonine kinase activity"/>
    <property type="evidence" value="ECO:0007669"/>
    <property type="project" value="UniProtKB-EC"/>
</dbReference>
<name>A0A5S9F1G7_UABAM</name>
<dbReference type="CDD" id="cd14014">
    <property type="entry name" value="STKc_PknB_like"/>
    <property type="match status" value="1"/>
</dbReference>
<evidence type="ECO:0000256" key="4">
    <source>
        <dbReference type="ARBA" id="ARBA00022741"/>
    </source>
</evidence>
<dbReference type="InterPro" id="IPR000719">
    <property type="entry name" value="Prot_kinase_dom"/>
</dbReference>
<dbReference type="Gene3D" id="1.10.510.10">
    <property type="entry name" value="Transferase(Phosphotransferase) domain 1"/>
    <property type="match status" value="1"/>
</dbReference>
<dbReference type="Pfam" id="PF00069">
    <property type="entry name" value="Pkinase"/>
    <property type="match status" value="1"/>
</dbReference>
<evidence type="ECO:0000256" key="6">
    <source>
        <dbReference type="ARBA" id="ARBA00022840"/>
    </source>
</evidence>
<dbReference type="AlphaFoldDB" id="A0A5S9F1G7"/>
<keyword evidence="4 7" id="KW-0547">Nucleotide-binding</keyword>
<dbReference type="GO" id="GO:0005524">
    <property type="term" value="F:ATP binding"/>
    <property type="evidence" value="ECO:0007669"/>
    <property type="project" value="UniProtKB-UniRule"/>
</dbReference>
<comment type="similarity">
    <text evidence="1">Belongs to the protein kinase superfamily. NEK Ser/Thr protein kinase family. NIMA subfamily.</text>
</comment>
<dbReference type="Gene3D" id="1.25.40.10">
    <property type="entry name" value="Tetratricopeptide repeat domain"/>
    <property type="match status" value="1"/>
</dbReference>
<dbReference type="InterPro" id="IPR050660">
    <property type="entry name" value="NEK_Ser/Thr_kinase"/>
</dbReference>
<keyword evidence="6 7" id="KW-0067">ATP-binding</keyword>
<evidence type="ECO:0000313" key="9">
    <source>
        <dbReference type="EMBL" id="BBM82382.1"/>
    </source>
</evidence>